<feature type="compositionally biased region" description="Basic and acidic residues" evidence="1">
    <location>
        <begin position="17"/>
        <end position="35"/>
    </location>
</feature>
<feature type="region of interest" description="Disordered" evidence="1">
    <location>
        <begin position="121"/>
        <end position="140"/>
    </location>
</feature>
<gene>
    <name evidence="2" type="ORF">AVEN_36727_1</name>
</gene>
<evidence type="ECO:0008006" key="4">
    <source>
        <dbReference type="Google" id="ProtNLM"/>
    </source>
</evidence>
<dbReference type="EMBL" id="BGPR01001957">
    <property type="protein sequence ID" value="GBM65040.1"/>
    <property type="molecule type" value="Genomic_DNA"/>
</dbReference>
<proteinExistence type="predicted"/>
<organism evidence="2 3">
    <name type="scientific">Araneus ventricosus</name>
    <name type="common">Orbweaver spider</name>
    <name type="synonym">Epeira ventricosa</name>
    <dbReference type="NCBI Taxonomy" id="182803"/>
    <lineage>
        <taxon>Eukaryota</taxon>
        <taxon>Metazoa</taxon>
        <taxon>Ecdysozoa</taxon>
        <taxon>Arthropoda</taxon>
        <taxon>Chelicerata</taxon>
        <taxon>Arachnida</taxon>
        <taxon>Araneae</taxon>
        <taxon>Araneomorphae</taxon>
        <taxon>Entelegynae</taxon>
        <taxon>Araneoidea</taxon>
        <taxon>Araneidae</taxon>
        <taxon>Araneus</taxon>
    </lineage>
</organism>
<feature type="region of interest" description="Disordered" evidence="1">
    <location>
        <begin position="17"/>
        <end position="50"/>
    </location>
</feature>
<protein>
    <recommendedName>
        <fullName evidence="4">PiggyBac transposable element-derived protein domain-containing protein</fullName>
    </recommendedName>
</protein>
<accession>A0A4Y2HIE4</accession>
<evidence type="ECO:0000313" key="2">
    <source>
        <dbReference type="EMBL" id="GBM65040.1"/>
    </source>
</evidence>
<name>A0A4Y2HIE4_ARAVE</name>
<evidence type="ECO:0000256" key="1">
    <source>
        <dbReference type="SAM" id="MobiDB-lite"/>
    </source>
</evidence>
<reference evidence="2 3" key="1">
    <citation type="journal article" date="2019" name="Sci. Rep.">
        <title>Orb-weaving spider Araneus ventricosus genome elucidates the spidroin gene catalogue.</title>
        <authorList>
            <person name="Kono N."/>
            <person name="Nakamura H."/>
            <person name="Ohtoshi R."/>
            <person name="Moran D.A.P."/>
            <person name="Shinohara A."/>
            <person name="Yoshida Y."/>
            <person name="Fujiwara M."/>
            <person name="Mori M."/>
            <person name="Tomita M."/>
            <person name="Arakawa K."/>
        </authorList>
    </citation>
    <scope>NUCLEOTIDE SEQUENCE [LARGE SCALE GENOMIC DNA]</scope>
</reference>
<dbReference type="Proteomes" id="UP000499080">
    <property type="component" value="Unassembled WGS sequence"/>
</dbReference>
<evidence type="ECO:0000313" key="3">
    <source>
        <dbReference type="Proteomes" id="UP000499080"/>
    </source>
</evidence>
<sequence length="140" mass="16206">MKIQTLTMKTMGVLEEKFSDHETFSEHDTESKEDGDSGNEEESNTECFSSEDGIKWRKTKLRQNIRTRCHNIVSRLLGTNELAKDVKSPVKSWELFIHNNTMQLMVECTYIFIEKCSPNFSRERNAKKPPSRNPSFISGL</sequence>
<comment type="caution">
    <text evidence="2">The sequence shown here is derived from an EMBL/GenBank/DDBJ whole genome shotgun (WGS) entry which is preliminary data.</text>
</comment>
<dbReference type="AlphaFoldDB" id="A0A4Y2HIE4"/>
<keyword evidence="3" id="KW-1185">Reference proteome</keyword>